<name>A0A369MWN1_EGGLN</name>
<keyword evidence="2" id="KW-1003">Cell membrane</keyword>
<evidence type="ECO:0000313" key="8">
    <source>
        <dbReference type="Proteomes" id="UP000253857"/>
    </source>
</evidence>
<evidence type="ECO:0000256" key="6">
    <source>
        <dbReference type="SAM" id="Phobius"/>
    </source>
</evidence>
<feature type="transmembrane region" description="Helical" evidence="6">
    <location>
        <begin position="471"/>
        <end position="490"/>
    </location>
</feature>
<dbReference type="AlphaFoldDB" id="A0A369MWN1"/>
<feature type="transmembrane region" description="Helical" evidence="6">
    <location>
        <begin position="381"/>
        <end position="398"/>
    </location>
</feature>
<evidence type="ECO:0000256" key="1">
    <source>
        <dbReference type="ARBA" id="ARBA00004651"/>
    </source>
</evidence>
<feature type="transmembrane region" description="Helical" evidence="6">
    <location>
        <begin position="446"/>
        <end position="465"/>
    </location>
</feature>
<keyword evidence="5 6" id="KW-0472">Membrane</keyword>
<feature type="transmembrane region" description="Helical" evidence="6">
    <location>
        <begin position="184"/>
        <end position="208"/>
    </location>
</feature>
<evidence type="ECO:0000256" key="2">
    <source>
        <dbReference type="ARBA" id="ARBA00022475"/>
    </source>
</evidence>
<feature type="transmembrane region" description="Helical" evidence="6">
    <location>
        <begin position="251"/>
        <end position="268"/>
    </location>
</feature>
<evidence type="ECO:0008006" key="9">
    <source>
        <dbReference type="Google" id="ProtNLM"/>
    </source>
</evidence>
<reference evidence="7 8" key="1">
    <citation type="journal article" date="2018" name="Elife">
        <title>Discovery and characterization of a prevalent human gut bacterial enzyme sufficient for the inactivation of a family of plant toxins.</title>
        <authorList>
            <person name="Koppel N."/>
            <person name="Bisanz J.E."/>
            <person name="Pandelia M.E."/>
            <person name="Turnbaugh P.J."/>
            <person name="Balskus E.P."/>
        </authorList>
    </citation>
    <scope>NUCLEOTIDE SEQUENCE [LARGE SCALE GENOMIC DNA]</scope>
    <source>
        <strain evidence="7 8">FAA1-1-60AUCSF</strain>
    </source>
</reference>
<protein>
    <recommendedName>
        <fullName evidence="9">Polysaccharide biosynthesis protein</fullName>
    </recommendedName>
</protein>
<feature type="transmembrane region" description="Helical" evidence="6">
    <location>
        <begin position="154"/>
        <end position="178"/>
    </location>
</feature>
<gene>
    <name evidence="7" type="ORF">C1871_15280</name>
</gene>
<feature type="transmembrane region" description="Helical" evidence="6">
    <location>
        <begin position="404"/>
        <end position="425"/>
    </location>
</feature>
<dbReference type="EMBL" id="PPTY01000056">
    <property type="protein sequence ID" value="RDB80657.1"/>
    <property type="molecule type" value="Genomic_DNA"/>
</dbReference>
<feature type="transmembrane region" description="Helical" evidence="6">
    <location>
        <begin position="274"/>
        <end position="296"/>
    </location>
</feature>
<accession>A0A369MWN1</accession>
<feature type="transmembrane region" description="Helical" evidence="6">
    <location>
        <begin position="48"/>
        <end position="69"/>
    </location>
</feature>
<organism evidence="7 8">
    <name type="scientific">Eggerthella lenta</name>
    <name type="common">Eubacterium lentum</name>
    <dbReference type="NCBI Taxonomy" id="84112"/>
    <lineage>
        <taxon>Bacteria</taxon>
        <taxon>Bacillati</taxon>
        <taxon>Actinomycetota</taxon>
        <taxon>Coriobacteriia</taxon>
        <taxon>Eggerthellales</taxon>
        <taxon>Eggerthellaceae</taxon>
        <taxon>Eggerthella</taxon>
    </lineage>
</organism>
<keyword evidence="4 6" id="KW-1133">Transmembrane helix</keyword>
<evidence type="ECO:0000256" key="5">
    <source>
        <dbReference type="ARBA" id="ARBA00023136"/>
    </source>
</evidence>
<dbReference type="Proteomes" id="UP000253857">
    <property type="component" value="Unassembled WGS sequence"/>
</dbReference>
<dbReference type="InterPro" id="IPR050833">
    <property type="entry name" value="Poly_Biosynth_Transport"/>
</dbReference>
<proteinExistence type="predicted"/>
<evidence type="ECO:0000256" key="3">
    <source>
        <dbReference type="ARBA" id="ARBA00022692"/>
    </source>
</evidence>
<evidence type="ECO:0000313" key="7">
    <source>
        <dbReference type="EMBL" id="RDB80657.1"/>
    </source>
</evidence>
<sequence length="517" mass="56578">MRTFSFMRNAAVGLVCKMLVLVLNFVVRTAFAYTLSVEYLGIDSLFANVLVILNLSDLGLSSVIVFALYKPLAEGDESRVKSLLHFYCNTYRILGFVFLGAGAALTPFLPYLLTGSTDLVNIYIVYALYLARTVSSYWFFAYKKALLTADQKEYVVTLINTGATLVMVAVQVALLVLLSDQPELSFYLYVSIGAVTTIAGNAMTAWYVDRNYPYTLDANAEKLNEAERNSILKNVYGGALHKVSSAINNSATSLIISSLIGVIFVGYYSNYAILLTGIMAILGAVFAPVVASVGNLNAIESVEKSELVFRSLHLACFWAYGLSCVAFLILANPFITIWLGGEWVLGMDVVVALTLKLAIDGLMGAVISYRQASGLYWNTRYRYVASVFVNIASALLFVHLGFGVAGAILGCCCGEVVALLVDPFVVCREVFNRKPVFFYSMYAKSFVLLAATAAVLYLACVPLGGSGLIPFFLKLALCVIVPNVVWYAVYRSSVEFRYLSSLLIPLLHRFSKTRKDG</sequence>
<evidence type="ECO:0000256" key="4">
    <source>
        <dbReference type="ARBA" id="ARBA00022989"/>
    </source>
</evidence>
<comment type="caution">
    <text evidence="7">The sequence shown here is derived from an EMBL/GenBank/DDBJ whole genome shotgun (WGS) entry which is preliminary data.</text>
</comment>
<keyword evidence="3 6" id="KW-0812">Transmembrane</keyword>
<dbReference type="GO" id="GO:0005886">
    <property type="term" value="C:plasma membrane"/>
    <property type="evidence" value="ECO:0007669"/>
    <property type="project" value="UniProtKB-SubCell"/>
</dbReference>
<dbReference type="PANTHER" id="PTHR30250">
    <property type="entry name" value="PST FAMILY PREDICTED COLANIC ACID TRANSPORTER"/>
    <property type="match status" value="1"/>
</dbReference>
<feature type="transmembrane region" description="Helical" evidence="6">
    <location>
        <begin position="90"/>
        <end position="113"/>
    </location>
</feature>
<feature type="transmembrane region" description="Helical" evidence="6">
    <location>
        <begin position="119"/>
        <end position="142"/>
    </location>
</feature>
<feature type="transmembrane region" description="Helical" evidence="6">
    <location>
        <begin position="345"/>
        <end position="369"/>
    </location>
</feature>
<dbReference type="PANTHER" id="PTHR30250:SF26">
    <property type="entry name" value="PSMA PROTEIN"/>
    <property type="match status" value="1"/>
</dbReference>
<comment type="subcellular location">
    <subcellularLocation>
        <location evidence="1">Cell membrane</location>
        <topology evidence="1">Multi-pass membrane protein</topology>
    </subcellularLocation>
</comment>
<feature type="transmembrane region" description="Helical" evidence="6">
    <location>
        <begin position="317"/>
        <end position="339"/>
    </location>
</feature>